<dbReference type="GO" id="GO:0043565">
    <property type="term" value="F:sequence-specific DNA binding"/>
    <property type="evidence" value="ECO:0007669"/>
    <property type="project" value="InterPro"/>
</dbReference>
<dbReference type="InterPro" id="IPR018060">
    <property type="entry name" value="HTH_AraC"/>
</dbReference>
<accession>A0A9E7ZT55</accession>
<dbReference type="EMBL" id="CP102774">
    <property type="protein sequence ID" value="UZF85852.1"/>
    <property type="molecule type" value="Genomic_DNA"/>
</dbReference>
<proteinExistence type="predicted"/>
<protein>
    <submittedName>
        <fullName evidence="5">Helix-turn-helix transcriptional regulator</fullName>
    </submittedName>
</protein>
<dbReference type="Gene3D" id="1.10.10.60">
    <property type="entry name" value="Homeodomain-like"/>
    <property type="match status" value="1"/>
</dbReference>
<evidence type="ECO:0000256" key="3">
    <source>
        <dbReference type="ARBA" id="ARBA00023163"/>
    </source>
</evidence>
<evidence type="ECO:0000256" key="1">
    <source>
        <dbReference type="ARBA" id="ARBA00023015"/>
    </source>
</evidence>
<organism evidence="5">
    <name type="scientific">Bosea sp. NBC_00436</name>
    <dbReference type="NCBI Taxonomy" id="2969620"/>
    <lineage>
        <taxon>Bacteria</taxon>
        <taxon>Pseudomonadati</taxon>
        <taxon>Pseudomonadota</taxon>
        <taxon>Alphaproteobacteria</taxon>
        <taxon>Hyphomicrobiales</taxon>
        <taxon>Boseaceae</taxon>
        <taxon>Bosea</taxon>
    </lineage>
</organism>
<gene>
    <name evidence="5" type="ORF">NWE54_18810</name>
</gene>
<dbReference type="AlphaFoldDB" id="A0A9E7ZT55"/>
<dbReference type="InterPro" id="IPR050204">
    <property type="entry name" value="AraC_XylS_family_regulators"/>
</dbReference>
<dbReference type="PRINTS" id="PR00032">
    <property type="entry name" value="HTHARAC"/>
</dbReference>
<evidence type="ECO:0000256" key="2">
    <source>
        <dbReference type="ARBA" id="ARBA00023125"/>
    </source>
</evidence>
<sequence>MTSWRAMSVGGRRLLPFDRDNIRVDLEAMALPSDLVLVNEGTCPECWHGRATCFDFVSLDRRLLAARAPRIDLEASYVIPAATEGLSLLKSYVALLRRHPPGSNKVAEAAARHVYDLMVLVLAGAVRGGTERNENSIAAAPYRLIEKDVLGRLCDRGLQIEAVARRQGVTVRYVQRLFENAGTTFSEFVRGQRLEQALGLMEERDLAASTITAIACDVGFSDVSSFNRAFRKRFDATPSEFRADILSRRAALPRGRG</sequence>
<evidence type="ECO:0000259" key="4">
    <source>
        <dbReference type="PROSITE" id="PS01124"/>
    </source>
</evidence>
<feature type="domain" description="HTH araC/xylS-type" evidence="4">
    <location>
        <begin position="139"/>
        <end position="244"/>
    </location>
</feature>
<dbReference type="SUPFAM" id="SSF46689">
    <property type="entry name" value="Homeodomain-like"/>
    <property type="match status" value="1"/>
</dbReference>
<dbReference type="SMART" id="SM00342">
    <property type="entry name" value="HTH_ARAC"/>
    <property type="match status" value="1"/>
</dbReference>
<reference evidence="5" key="1">
    <citation type="submission" date="2022-08" db="EMBL/GenBank/DDBJ databases">
        <title>Complete Genome Sequences of 2 Bosea sp. soil isolates.</title>
        <authorList>
            <person name="Alvarez Arevalo M."/>
            <person name="Sterndorff E.B."/>
            <person name="Faurdal D."/>
            <person name="Joergensen T.S."/>
            <person name="Weber T."/>
        </authorList>
    </citation>
    <scope>NUCLEOTIDE SEQUENCE</scope>
    <source>
        <strain evidence="5">NBC_00436</strain>
    </source>
</reference>
<keyword evidence="1" id="KW-0805">Transcription regulation</keyword>
<name>A0A9E7ZT55_9HYPH</name>
<dbReference type="InterPro" id="IPR018062">
    <property type="entry name" value="HTH_AraC-typ_CS"/>
</dbReference>
<dbReference type="PANTHER" id="PTHR46796">
    <property type="entry name" value="HTH-TYPE TRANSCRIPTIONAL ACTIVATOR RHAS-RELATED"/>
    <property type="match status" value="1"/>
</dbReference>
<keyword evidence="3" id="KW-0804">Transcription</keyword>
<dbReference type="InterPro" id="IPR009057">
    <property type="entry name" value="Homeodomain-like_sf"/>
</dbReference>
<dbReference type="PANTHER" id="PTHR46796:SF6">
    <property type="entry name" value="ARAC SUBFAMILY"/>
    <property type="match status" value="1"/>
</dbReference>
<dbReference type="GO" id="GO:0003700">
    <property type="term" value="F:DNA-binding transcription factor activity"/>
    <property type="evidence" value="ECO:0007669"/>
    <property type="project" value="InterPro"/>
</dbReference>
<dbReference type="PROSITE" id="PS01124">
    <property type="entry name" value="HTH_ARAC_FAMILY_2"/>
    <property type="match status" value="1"/>
</dbReference>
<dbReference type="InterPro" id="IPR020449">
    <property type="entry name" value="Tscrpt_reg_AraC-type_HTH"/>
</dbReference>
<evidence type="ECO:0000313" key="5">
    <source>
        <dbReference type="EMBL" id="UZF85852.1"/>
    </source>
</evidence>
<dbReference type="Pfam" id="PF12833">
    <property type="entry name" value="HTH_18"/>
    <property type="match status" value="1"/>
</dbReference>
<dbReference type="PROSITE" id="PS00041">
    <property type="entry name" value="HTH_ARAC_FAMILY_1"/>
    <property type="match status" value="1"/>
</dbReference>
<keyword evidence="2" id="KW-0238">DNA-binding</keyword>